<dbReference type="GO" id="GO:0003700">
    <property type="term" value="F:DNA-binding transcription factor activity"/>
    <property type="evidence" value="ECO:0007669"/>
    <property type="project" value="InterPro"/>
</dbReference>
<dbReference type="PROSITE" id="PS51063">
    <property type="entry name" value="HTH_CRP_2"/>
    <property type="match status" value="1"/>
</dbReference>
<dbReference type="GO" id="GO:0005829">
    <property type="term" value="C:cytosol"/>
    <property type="evidence" value="ECO:0007669"/>
    <property type="project" value="TreeGrafter"/>
</dbReference>
<dbReference type="PRINTS" id="PR00034">
    <property type="entry name" value="HTHCRP"/>
</dbReference>
<dbReference type="InterPro" id="IPR050397">
    <property type="entry name" value="Env_Response_Regulators"/>
</dbReference>
<dbReference type="InterPro" id="IPR014710">
    <property type="entry name" value="RmlC-like_jellyroll"/>
</dbReference>
<keyword evidence="2" id="KW-0238">DNA-binding</keyword>
<dbReference type="NCBIfam" id="NF008365">
    <property type="entry name" value="PRK11161.1"/>
    <property type="match status" value="1"/>
</dbReference>
<protein>
    <submittedName>
        <fullName evidence="6">Fumarate/nitrate reduction transcriptional regulator Fnr</fullName>
    </submittedName>
</protein>
<evidence type="ECO:0000259" key="4">
    <source>
        <dbReference type="PROSITE" id="PS50042"/>
    </source>
</evidence>
<evidence type="ECO:0000313" key="6">
    <source>
        <dbReference type="EMBL" id="HEC06643.1"/>
    </source>
</evidence>
<keyword evidence="1" id="KW-0805">Transcription regulation</keyword>
<dbReference type="PANTHER" id="PTHR24567:SF75">
    <property type="entry name" value="FUMARATE AND NITRATE REDUCTION REGULATORY PROTEIN"/>
    <property type="match status" value="1"/>
</dbReference>
<gene>
    <name evidence="6" type="primary">fnr</name>
    <name evidence="6" type="ORF">ENJ12_07315</name>
</gene>
<feature type="domain" description="Cyclic nucleotide-binding" evidence="4">
    <location>
        <begin position="38"/>
        <end position="96"/>
    </location>
</feature>
<evidence type="ECO:0000256" key="1">
    <source>
        <dbReference type="ARBA" id="ARBA00023015"/>
    </source>
</evidence>
<keyword evidence="3" id="KW-0804">Transcription</keyword>
<sequence length="253" mass="28134">MPQSKVISLNKLKVACKNCGLAKLCLPLGLESGDIDQLDAIVQRNRPLQRGGHVFQTGDRFRSIYVVKTGTIKTYTQCPNGTEQVVGFHLPGEVVGLDGIECSKHICSAKALETTAVCEVPFQHLEELTSTIPDLQHQLFRLMSREITKETGLMVLLGKSTAEERLAAFLLSLSVRFHNRGFSATEFNLSMSRQEIGSYLGLALETVSRLFTHFQDEKILLVDRKHIQILDMDLLYDLLSNQTTCLDKLGAPS</sequence>
<organism evidence="6">
    <name type="scientific">Thiolapillus brandeum</name>
    <dbReference type="NCBI Taxonomy" id="1076588"/>
    <lineage>
        <taxon>Bacteria</taxon>
        <taxon>Pseudomonadati</taxon>
        <taxon>Pseudomonadota</taxon>
        <taxon>Gammaproteobacteria</taxon>
        <taxon>Chromatiales</taxon>
        <taxon>Sedimenticolaceae</taxon>
        <taxon>Thiolapillus</taxon>
    </lineage>
</organism>
<dbReference type="SUPFAM" id="SSF51206">
    <property type="entry name" value="cAMP-binding domain-like"/>
    <property type="match status" value="1"/>
</dbReference>
<evidence type="ECO:0000256" key="2">
    <source>
        <dbReference type="ARBA" id="ARBA00023125"/>
    </source>
</evidence>
<dbReference type="PROSITE" id="PS50042">
    <property type="entry name" value="CNMP_BINDING_3"/>
    <property type="match status" value="1"/>
</dbReference>
<dbReference type="SMART" id="SM00100">
    <property type="entry name" value="cNMP"/>
    <property type="match status" value="1"/>
</dbReference>
<dbReference type="InterPro" id="IPR018335">
    <property type="entry name" value="Tscrpt_reg_HTH_Crp-type_CS"/>
</dbReference>
<dbReference type="GO" id="GO:0003677">
    <property type="term" value="F:DNA binding"/>
    <property type="evidence" value="ECO:0007669"/>
    <property type="project" value="UniProtKB-KW"/>
</dbReference>
<dbReference type="Gene3D" id="1.10.10.10">
    <property type="entry name" value="Winged helix-like DNA-binding domain superfamily/Winged helix DNA-binding domain"/>
    <property type="match status" value="1"/>
</dbReference>
<dbReference type="Pfam" id="PF00027">
    <property type="entry name" value="cNMP_binding"/>
    <property type="match status" value="1"/>
</dbReference>
<dbReference type="SMART" id="SM00419">
    <property type="entry name" value="HTH_CRP"/>
    <property type="match status" value="1"/>
</dbReference>
<dbReference type="PROSITE" id="PS00042">
    <property type="entry name" value="HTH_CRP_1"/>
    <property type="match status" value="1"/>
</dbReference>
<dbReference type="CDD" id="cd00092">
    <property type="entry name" value="HTH_CRP"/>
    <property type="match status" value="1"/>
</dbReference>
<dbReference type="InterPro" id="IPR036390">
    <property type="entry name" value="WH_DNA-bd_sf"/>
</dbReference>
<dbReference type="InterPro" id="IPR018490">
    <property type="entry name" value="cNMP-bd_dom_sf"/>
</dbReference>
<feature type="domain" description="HTH crp-type" evidence="5">
    <location>
        <begin position="160"/>
        <end position="233"/>
    </location>
</feature>
<dbReference type="AlphaFoldDB" id="A0A831RYF7"/>
<dbReference type="PANTHER" id="PTHR24567">
    <property type="entry name" value="CRP FAMILY TRANSCRIPTIONAL REGULATORY PROTEIN"/>
    <property type="match status" value="1"/>
</dbReference>
<dbReference type="InterPro" id="IPR036388">
    <property type="entry name" value="WH-like_DNA-bd_sf"/>
</dbReference>
<dbReference type="InterPro" id="IPR000595">
    <property type="entry name" value="cNMP-bd_dom"/>
</dbReference>
<evidence type="ECO:0000259" key="5">
    <source>
        <dbReference type="PROSITE" id="PS51063"/>
    </source>
</evidence>
<dbReference type="Proteomes" id="UP000886339">
    <property type="component" value="Unassembled WGS sequence"/>
</dbReference>
<evidence type="ECO:0000256" key="3">
    <source>
        <dbReference type="ARBA" id="ARBA00023163"/>
    </source>
</evidence>
<name>A0A831RYF7_9GAMM</name>
<dbReference type="SUPFAM" id="SSF46785">
    <property type="entry name" value="Winged helix' DNA-binding domain"/>
    <property type="match status" value="1"/>
</dbReference>
<dbReference type="FunFam" id="1.10.10.10:FF:000028">
    <property type="entry name" value="Fumarate/nitrate reduction transcriptional regulator Fnr"/>
    <property type="match status" value="1"/>
</dbReference>
<proteinExistence type="predicted"/>
<reference evidence="6" key="1">
    <citation type="journal article" date="2020" name="mSystems">
        <title>Genome- and Community-Level Interaction Insights into Carbon Utilization and Element Cycling Functions of Hydrothermarchaeota in Hydrothermal Sediment.</title>
        <authorList>
            <person name="Zhou Z."/>
            <person name="Liu Y."/>
            <person name="Xu W."/>
            <person name="Pan J."/>
            <person name="Luo Z.H."/>
            <person name="Li M."/>
        </authorList>
    </citation>
    <scope>NUCLEOTIDE SEQUENCE [LARGE SCALE GENOMIC DNA]</scope>
    <source>
        <strain evidence="6">HyVt-458</strain>
    </source>
</reference>
<comment type="caution">
    <text evidence="6">The sequence shown here is derived from an EMBL/GenBank/DDBJ whole genome shotgun (WGS) entry which is preliminary data.</text>
</comment>
<dbReference type="InterPro" id="IPR012318">
    <property type="entry name" value="HTH_CRP"/>
</dbReference>
<dbReference type="EMBL" id="DRLF01000256">
    <property type="protein sequence ID" value="HEC06643.1"/>
    <property type="molecule type" value="Genomic_DNA"/>
</dbReference>
<dbReference type="Gene3D" id="2.60.120.10">
    <property type="entry name" value="Jelly Rolls"/>
    <property type="match status" value="1"/>
</dbReference>
<dbReference type="Pfam" id="PF13545">
    <property type="entry name" value="HTH_Crp_2"/>
    <property type="match status" value="1"/>
</dbReference>
<accession>A0A831RYF7</accession>
<dbReference type="CDD" id="cd00038">
    <property type="entry name" value="CAP_ED"/>
    <property type="match status" value="1"/>
</dbReference>